<dbReference type="Pfam" id="PF13861">
    <property type="entry name" value="FLgD_tudor"/>
    <property type="match status" value="1"/>
</dbReference>
<keyword evidence="4" id="KW-0282">Flagellum</keyword>
<dbReference type="Pfam" id="PF03963">
    <property type="entry name" value="FlgD"/>
    <property type="match status" value="1"/>
</dbReference>
<gene>
    <name evidence="4" type="ORF">MNBD_NITROSPIRAE01-694</name>
</gene>
<dbReference type="Gene3D" id="2.30.30.910">
    <property type="match status" value="1"/>
</dbReference>
<keyword evidence="4" id="KW-0969">Cilium</keyword>
<sequence length="203" mass="21318">MADVGPEALGKDVFLQLLTTQLQYQDPLDPTDSTQFVAELAQFTQLEQTSEMNAQLSKLVEGNILLNNFGATSLIGKEVQVEGGLFSLVEGSASDFSYQLSGDAQEVVIQIVDGIGDVVRTFNPGAQQAGIQRASWDGRDANGNPLPAGDYSFNISARDQAGGPVSSETFSSGIVSGVLFENGAPFVTVNGGNIPASDVISVR</sequence>
<dbReference type="AlphaFoldDB" id="A0A3B1CJP4"/>
<evidence type="ECO:0000259" key="2">
    <source>
        <dbReference type="Pfam" id="PF13860"/>
    </source>
</evidence>
<evidence type="ECO:0000256" key="1">
    <source>
        <dbReference type="ARBA" id="ARBA00022795"/>
    </source>
</evidence>
<reference evidence="4" key="1">
    <citation type="submission" date="2018-06" db="EMBL/GenBank/DDBJ databases">
        <authorList>
            <person name="Zhirakovskaya E."/>
        </authorList>
    </citation>
    <scope>NUCLEOTIDE SEQUENCE</scope>
</reference>
<keyword evidence="1" id="KW-1005">Bacterial flagellum biogenesis</keyword>
<evidence type="ECO:0000259" key="3">
    <source>
        <dbReference type="Pfam" id="PF13861"/>
    </source>
</evidence>
<name>A0A3B1CJP4_9ZZZZ</name>
<dbReference type="EMBL" id="UOGF01000060">
    <property type="protein sequence ID" value="VAX30419.1"/>
    <property type="molecule type" value="Genomic_DNA"/>
</dbReference>
<evidence type="ECO:0000313" key="4">
    <source>
        <dbReference type="EMBL" id="VAX30419.1"/>
    </source>
</evidence>
<dbReference type="Gene3D" id="2.60.40.4070">
    <property type="match status" value="1"/>
</dbReference>
<proteinExistence type="predicted"/>
<dbReference type="GO" id="GO:0044781">
    <property type="term" value="P:bacterial-type flagellum organization"/>
    <property type="evidence" value="ECO:0007669"/>
    <property type="project" value="UniProtKB-KW"/>
</dbReference>
<protein>
    <submittedName>
        <fullName evidence="4">Flagellar basal-body rod modification protein FlgD</fullName>
    </submittedName>
</protein>
<feature type="domain" description="FlgD Tudor-like" evidence="3">
    <location>
        <begin position="69"/>
        <end position="199"/>
    </location>
</feature>
<dbReference type="InterPro" id="IPR005648">
    <property type="entry name" value="FlgD"/>
</dbReference>
<dbReference type="InterPro" id="IPR025965">
    <property type="entry name" value="FlgD/Vpr_Ig-like"/>
</dbReference>
<feature type="domain" description="FlgD/Vpr Ig-like" evidence="2">
    <location>
        <begin position="91"/>
        <end position="159"/>
    </location>
</feature>
<accession>A0A3B1CJP4</accession>
<dbReference type="InterPro" id="IPR025963">
    <property type="entry name" value="FLgD_Tudor"/>
</dbReference>
<keyword evidence="4" id="KW-0966">Cell projection</keyword>
<organism evidence="4">
    <name type="scientific">hydrothermal vent metagenome</name>
    <dbReference type="NCBI Taxonomy" id="652676"/>
    <lineage>
        <taxon>unclassified sequences</taxon>
        <taxon>metagenomes</taxon>
        <taxon>ecological metagenomes</taxon>
    </lineage>
</organism>
<dbReference type="Pfam" id="PF13860">
    <property type="entry name" value="FlgD_ig"/>
    <property type="match status" value="1"/>
</dbReference>